<dbReference type="RefSeq" id="XP_017304162.2">
    <property type="nucleotide sequence ID" value="XM_017448673.2"/>
</dbReference>
<feature type="region of interest" description="Disordered" evidence="1">
    <location>
        <begin position="328"/>
        <end position="362"/>
    </location>
</feature>
<dbReference type="KEGG" id="dci:103520435"/>
<gene>
    <name evidence="3" type="primary">LOC103520435</name>
</gene>
<dbReference type="GeneID" id="103520435"/>
<evidence type="ECO:0000313" key="3">
    <source>
        <dbReference type="RefSeq" id="XP_017304162.2"/>
    </source>
</evidence>
<dbReference type="AlphaFoldDB" id="A0A1S4EQ20"/>
<reference evidence="3" key="1">
    <citation type="submission" date="2025-08" db="UniProtKB">
        <authorList>
            <consortium name="RefSeq"/>
        </authorList>
    </citation>
    <scope>IDENTIFICATION</scope>
</reference>
<accession>A0A1S4EQ20</accession>
<organism evidence="2 3">
    <name type="scientific">Diaphorina citri</name>
    <name type="common">Asian citrus psyllid</name>
    <dbReference type="NCBI Taxonomy" id="121845"/>
    <lineage>
        <taxon>Eukaryota</taxon>
        <taxon>Metazoa</taxon>
        <taxon>Ecdysozoa</taxon>
        <taxon>Arthropoda</taxon>
        <taxon>Hexapoda</taxon>
        <taxon>Insecta</taxon>
        <taxon>Pterygota</taxon>
        <taxon>Neoptera</taxon>
        <taxon>Paraneoptera</taxon>
        <taxon>Hemiptera</taxon>
        <taxon>Sternorrhyncha</taxon>
        <taxon>Psylloidea</taxon>
        <taxon>Psyllidae</taxon>
        <taxon>Diaphorininae</taxon>
        <taxon>Diaphorina</taxon>
    </lineage>
</organism>
<sequence>MKSRTDVEVNVPSNNKENDGNQLNEKHEDKTENYVRLKVRITNKKTGDQKEELEKISDTRGEIKDHGVKGELVRNPTLRSLTDKNLINVLSQNIPKTNSDTRKKVKEYQTSTESSMQSFINNSDLFSIETPSLDLNTLSKITTDLQRNDKVLGEVVNVVSKTEMNVNDSGYTGSKAESRSWQTTSSNERDSKDKPGSANSQQTISALKQAFESRLTKHMYADTDDDILDREPDYLQTNNFTSKQSIGKTRSRGYNFFGKSKKTAKSCHVKEKSSDSESTDSKPIRTDRKPTQRPQSAREHTSHGDNKSITDQDLFLIKAPYDILSSNSESNFQIRQPNQKQATSSDRIHPSENNSSISAKRRNLTVSNQNHFNHVNLATIEIHKENSLLRPISKSADNYGANSSAYIVPNERKVLDIPNERKVGLDKPNERKILDVTKLGDVPMSGTIRGIVNAIHDDSDSSSSFELDEFLEKNNIG</sequence>
<dbReference type="Proteomes" id="UP000079169">
    <property type="component" value="Unplaced"/>
</dbReference>
<keyword evidence="2" id="KW-1185">Reference proteome</keyword>
<feature type="region of interest" description="Disordered" evidence="1">
    <location>
        <begin position="261"/>
        <end position="310"/>
    </location>
</feature>
<feature type="compositionally biased region" description="Basic and acidic residues" evidence="1">
    <location>
        <begin position="16"/>
        <end position="32"/>
    </location>
</feature>
<evidence type="ECO:0000256" key="1">
    <source>
        <dbReference type="SAM" id="MobiDB-lite"/>
    </source>
</evidence>
<protein>
    <submittedName>
        <fullName evidence="3">Uncharacterized protein LOC103520435</fullName>
    </submittedName>
</protein>
<feature type="region of interest" description="Disordered" evidence="1">
    <location>
        <begin position="165"/>
        <end position="203"/>
    </location>
</feature>
<feature type="compositionally biased region" description="Basic and acidic residues" evidence="1">
    <location>
        <begin position="268"/>
        <end position="310"/>
    </location>
</feature>
<name>A0A1S4EQ20_DIACI</name>
<dbReference type="PaxDb" id="121845-A0A1S4EQ20"/>
<evidence type="ECO:0000313" key="2">
    <source>
        <dbReference type="Proteomes" id="UP000079169"/>
    </source>
</evidence>
<proteinExistence type="predicted"/>
<feature type="region of interest" description="Disordered" evidence="1">
    <location>
        <begin position="1"/>
        <end position="32"/>
    </location>
</feature>